<dbReference type="PANTHER" id="PTHR31003">
    <property type="entry name" value="MYB FAMILY TRANSCRIPTION FACTOR"/>
    <property type="match status" value="1"/>
</dbReference>
<dbReference type="InterPro" id="IPR009057">
    <property type="entry name" value="Homeodomain-like_sf"/>
</dbReference>
<dbReference type="PANTHER" id="PTHR31003:SF3">
    <property type="entry name" value="HOMEODOMAIN-LIKE SUPERFAMILY PROTEIN-RELATED"/>
    <property type="match status" value="1"/>
</dbReference>
<evidence type="ECO:0000256" key="4">
    <source>
        <dbReference type="ARBA" id="ARBA00023163"/>
    </source>
</evidence>
<comment type="subcellular location">
    <subcellularLocation>
        <location evidence="1">Nucleus</location>
    </subcellularLocation>
</comment>
<evidence type="ECO:0000256" key="3">
    <source>
        <dbReference type="ARBA" id="ARBA00023125"/>
    </source>
</evidence>
<dbReference type="PROSITE" id="PS51294">
    <property type="entry name" value="HTH_MYB"/>
    <property type="match status" value="1"/>
</dbReference>
<dbReference type="AlphaFoldDB" id="A0A835QBI1"/>
<dbReference type="Pfam" id="PF26575">
    <property type="entry name" value="HHO5_N"/>
    <property type="match status" value="1"/>
</dbReference>
<organism evidence="8 9">
    <name type="scientific">Vanilla planifolia</name>
    <name type="common">Vanilla</name>
    <dbReference type="NCBI Taxonomy" id="51239"/>
    <lineage>
        <taxon>Eukaryota</taxon>
        <taxon>Viridiplantae</taxon>
        <taxon>Streptophyta</taxon>
        <taxon>Embryophyta</taxon>
        <taxon>Tracheophyta</taxon>
        <taxon>Spermatophyta</taxon>
        <taxon>Magnoliopsida</taxon>
        <taxon>Liliopsida</taxon>
        <taxon>Asparagales</taxon>
        <taxon>Orchidaceae</taxon>
        <taxon>Vanilloideae</taxon>
        <taxon>Vanilleae</taxon>
        <taxon>Vanilla</taxon>
    </lineage>
</organism>
<keyword evidence="5" id="KW-0539">Nucleus</keyword>
<reference evidence="8 9" key="1">
    <citation type="journal article" date="2020" name="Nat. Food">
        <title>A phased Vanilla planifolia genome enables genetic improvement of flavour and production.</title>
        <authorList>
            <person name="Hasing T."/>
            <person name="Tang H."/>
            <person name="Brym M."/>
            <person name="Khazi F."/>
            <person name="Huang T."/>
            <person name="Chambers A.H."/>
        </authorList>
    </citation>
    <scope>NUCLEOTIDE SEQUENCE [LARGE SCALE GENOMIC DNA]</scope>
    <source>
        <tissue evidence="8">Leaf</tissue>
    </source>
</reference>
<keyword evidence="6" id="KW-0175">Coiled coil</keyword>
<dbReference type="InterPro" id="IPR006447">
    <property type="entry name" value="Myb_dom_plants"/>
</dbReference>
<dbReference type="GO" id="GO:0003677">
    <property type="term" value="F:DNA binding"/>
    <property type="evidence" value="ECO:0007669"/>
    <property type="project" value="UniProtKB-KW"/>
</dbReference>
<dbReference type="FunFam" id="1.10.10.60:FF:000002">
    <property type="entry name" value="Myb family transcription factor"/>
    <property type="match status" value="1"/>
</dbReference>
<accession>A0A835QBI1</accession>
<feature type="domain" description="HTH myb-type" evidence="7">
    <location>
        <begin position="221"/>
        <end position="281"/>
    </location>
</feature>
<evidence type="ECO:0000313" key="8">
    <source>
        <dbReference type="EMBL" id="KAG0466187.1"/>
    </source>
</evidence>
<name>A0A835QBI1_VANPL</name>
<dbReference type="Gene3D" id="1.10.10.60">
    <property type="entry name" value="Homeodomain-like"/>
    <property type="match status" value="1"/>
</dbReference>
<feature type="coiled-coil region" evidence="6">
    <location>
        <begin position="37"/>
        <end position="89"/>
    </location>
</feature>
<keyword evidence="3" id="KW-0238">DNA-binding</keyword>
<dbReference type="Proteomes" id="UP000636800">
    <property type="component" value="Unassembled WGS sequence"/>
</dbReference>
<dbReference type="InterPro" id="IPR017930">
    <property type="entry name" value="Myb_dom"/>
</dbReference>
<dbReference type="InterPro" id="IPR001005">
    <property type="entry name" value="SANT/Myb"/>
</dbReference>
<dbReference type="OrthoDB" id="9970435at2759"/>
<evidence type="ECO:0000313" key="9">
    <source>
        <dbReference type="Proteomes" id="UP000636800"/>
    </source>
</evidence>
<keyword evidence="2" id="KW-0805">Transcription regulation</keyword>
<dbReference type="NCBIfam" id="TIGR01557">
    <property type="entry name" value="myb_SHAQKYF"/>
    <property type="match status" value="1"/>
</dbReference>
<keyword evidence="4" id="KW-0804">Transcription</keyword>
<proteinExistence type="predicted"/>
<evidence type="ECO:0000256" key="6">
    <source>
        <dbReference type="SAM" id="Coils"/>
    </source>
</evidence>
<protein>
    <recommendedName>
        <fullName evidence="7">HTH myb-type domain-containing protein</fullName>
    </recommendedName>
</protein>
<dbReference type="InterPro" id="IPR058673">
    <property type="entry name" value="HHO5-like_N"/>
</dbReference>
<sequence>MGSLAPEIGLDLKLFTRKTVDSYLKDETAAGGRAIKIEEIVCLLEEERRKIEAFKRELPNCMLLLNDVISSLKLDLQRCQEERETAKAEKESKMEWMSSAQLWSSDRSNEIVDYKRVSVDKLHQKAVGCGESHKRRDIDECRSRSGGCGAFMPFKGIPTPRTKEEDLRISFPDLSLVSPAINVSRSVDDTPTSNSVAVATKIADSSSAGGPDVGLRSQHLHPRKARRCWSPELHRRFVIALQQLGGAQVATPKQIRELMKVDGLTNDEVKSHLQKYRLHTRRMPNSSINQVNRPLIMVGGMWVSQDQCSVSQQNTSQSRSPQGPLQLACAAAQALSVTGGDSCEDDGKSVSYSRK</sequence>
<dbReference type="SUPFAM" id="SSF46689">
    <property type="entry name" value="Homeodomain-like"/>
    <property type="match status" value="1"/>
</dbReference>
<evidence type="ECO:0000256" key="1">
    <source>
        <dbReference type="ARBA" id="ARBA00004123"/>
    </source>
</evidence>
<dbReference type="Pfam" id="PF00249">
    <property type="entry name" value="Myb_DNA-binding"/>
    <property type="match status" value="1"/>
</dbReference>
<keyword evidence="9" id="KW-1185">Reference proteome</keyword>
<dbReference type="GO" id="GO:0003700">
    <property type="term" value="F:DNA-binding transcription factor activity"/>
    <property type="evidence" value="ECO:0007669"/>
    <property type="project" value="InterPro"/>
</dbReference>
<dbReference type="InterPro" id="IPR044787">
    <property type="entry name" value="HHO5-like"/>
</dbReference>
<evidence type="ECO:0000259" key="7">
    <source>
        <dbReference type="PROSITE" id="PS51294"/>
    </source>
</evidence>
<dbReference type="EMBL" id="JADCNL010000009">
    <property type="protein sequence ID" value="KAG0466187.1"/>
    <property type="molecule type" value="Genomic_DNA"/>
</dbReference>
<evidence type="ECO:0000256" key="2">
    <source>
        <dbReference type="ARBA" id="ARBA00023015"/>
    </source>
</evidence>
<evidence type="ECO:0000256" key="5">
    <source>
        <dbReference type="ARBA" id="ARBA00023242"/>
    </source>
</evidence>
<comment type="caution">
    <text evidence="8">The sequence shown here is derived from an EMBL/GenBank/DDBJ whole genome shotgun (WGS) entry which is preliminary data.</text>
</comment>
<dbReference type="GO" id="GO:0005634">
    <property type="term" value="C:nucleus"/>
    <property type="evidence" value="ECO:0007669"/>
    <property type="project" value="UniProtKB-SubCell"/>
</dbReference>
<gene>
    <name evidence="8" type="ORF">HPP92_017767</name>
</gene>